<dbReference type="AlphaFoldDB" id="B2ITG5"/>
<reference evidence="1 2" key="2">
    <citation type="journal article" date="2013" name="Plant Physiol.">
        <title>A Nostoc punctiforme Sugar Transporter Necessary to Establish a Cyanobacterium-Plant Symbiosis.</title>
        <authorList>
            <person name="Ekman M."/>
            <person name="Picossi S."/>
            <person name="Campbell E.L."/>
            <person name="Meeks J.C."/>
            <person name="Flores E."/>
        </authorList>
    </citation>
    <scope>NUCLEOTIDE SEQUENCE [LARGE SCALE GENOMIC DNA]</scope>
    <source>
        <strain evidence="2">ATCC 29133 / PCC 73102</strain>
    </source>
</reference>
<reference evidence="2" key="1">
    <citation type="submission" date="2008-04" db="EMBL/GenBank/DDBJ databases">
        <title>Complete sequence of chromosome of Nostoc punctiforme ATCC 29133.</title>
        <authorList>
            <consortium name="US DOE Joint Genome Institute"/>
            <person name="Copeland A."/>
            <person name="Lucas S."/>
            <person name="Lapidus A."/>
            <person name="Glavina del Rio T."/>
            <person name="Dalin E."/>
            <person name="Tice H."/>
            <person name="Pitluck S."/>
            <person name="Chain P."/>
            <person name="Malfatti S."/>
            <person name="Shin M."/>
            <person name="Vergez L."/>
            <person name="Schmutz J."/>
            <person name="Larimer F."/>
            <person name="Land M."/>
            <person name="Hauser L."/>
            <person name="Kyrpides N."/>
            <person name="Kim E."/>
            <person name="Meeks J.C."/>
            <person name="Elhai J."/>
            <person name="Campbell E.L."/>
            <person name="Thiel T."/>
            <person name="Longmire J."/>
            <person name="Potts M."/>
            <person name="Atlas R."/>
        </authorList>
    </citation>
    <scope>NUCLEOTIDE SEQUENCE [LARGE SCALE GENOMIC DNA]</scope>
    <source>
        <strain evidence="2">ATCC 29133 / PCC 73102</strain>
    </source>
</reference>
<dbReference type="Proteomes" id="UP000001191">
    <property type="component" value="Chromosome"/>
</dbReference>
<dbReference type="HOGENOM" id="CLU_118952_0_0_3"/>
<dbReference type="EnsemblBacteria" id="ACC81196">
    <property type="protein sequence ID" value="ACC81196"/>
    <property type="gene ID" value="Npun_R2642"/>
</dbReference>
<accession>B2ITG5</accession>
<dbReference type="EMBL" id="CP001037">
    <property type="protein sequence ID" value="ACC81196.1"/>
    <property type="molecule type" value="Genomic_DNA"/>
</dbReference>
<name>B2ITG5_NOSP7</name>
<dbReference type="eggNOG" id="COG0668">
    <property type="taxonomic scope" value="Bacteria"/>
</dbReference>
<gene>
    <name evidence="1" type="ordered locus">Npun_R2642</name>
</gene>
<organism evidence="1 2">
    <name type="scientific">Nostoc punctiforme (strain ATCC 29133 / PCC 73102)</name>
    <dbReference type="NCBI Taxonomy" id="63737"/>
    <lineage>
        <taxon>Bacteria</taxon>
        <taxon>Bacillati</taxon>
        <taxon>Cyanobacteriota</taxon>
        <taxon>Cyanophyceae</taxon>
        <taxon>Nostocales</taxon>
        <taxon>Nostocaceae</taxon>
        <taxon>Nostoc</taxon>
    </lineage>
</organism>
<protein>
    <submittedName>
        <fullName evidence="1">Uncharacterized protein</fullName>
    </submittedName>
</protein>
<dbReference type="STRING" id="63737.Npun_R2642"/>
<proteinExistence type="predicted"/>
<keyword evidence="2" id="KW-1185">Reference proteome</keyword>
<dbReference type="RefSeq" id="WP_012409190.1">
    <property type="nucleotide sequence ID" value="NC_010628.1"/>
</dbReference>
<evidence type="ECO:0000313" key="1">
    <source>
        <dbReference type="EMBL" id="ACC81196.1"/>
    </source>
</evidence>
<evidence type="ECO:0000313" key="2">
    <source>
        <dbReference type="Proteomes" id="UP000001191"/>
    </source>
</evidence>
<sequence>MIAEAQNNRTIFTLEETRAKDSLIELIRLWYRTSIRDPNLLDTDAFVIPDEWERKINLLKRRAQGLYQKISNPQSEETRLDDYVMELNQWLRERFKEPRQKWQEPKVLVKAIEYDDEGNSYIKFQLNFFVDNMKLEDGQRGDRVNSQIYQEVVQYLKNSKINSNSNNSIAAEMIEV</sequence>
<dbReference type="KEGG" id="npu:Npun_R2642"/>